<proteinExistence type="predicted"/>
<dbReference type="EMBL" id="WVUH01000051">
    <property type="protein sequence ID" value="MBO4206121.1"/>
    <property type="molecule type" value="Genomic_DNA"/>
</dbReference>
<gene>
    <name evidence="1" type="ORF">GSF22_08890</name>
</gene>
<evidence type="ECO:0008006" key="3">
    <source>
        <dbReference type="Google" id="ProtNLM"/>
    </source>
</evidence>
<protein>
    <recommendedName>
        <fullName evidence="3">SMI1 / KNR4 family (SUKH-1)</fullName>
    </recommendedName>
</protein>
<reference evidence="1 2" key="1">
    <citation type="submission" date="2019-12" db="EMBL/GenBank/DDBJ databases">
        <title>Whole genome sequencing of endophytic Actinobacterium Micromonospora sp. MPMI6T.</title>
        <authorList>
            <person name="Evv R."/>
            <person name="Podile A.R."/>
        </authorList>
    </citation>
    <scope>NUCLEOTIDE SEQUENCE [LARGE SCALE GENOMIC DNA]</scope>
    <source>
        <strain evidence="1 2">MPMI6</strain>
    </source>
</reference>
<name>A0ABS3VNP5_MICEH</name>
<comment type="caution">
    <text evidence="1">The sequence shown here is derived from an EMBL/GenBank/DDBJ whole genome shotgun (WGS) entry which is preliminary data.</text>
</comment>
<evidence type="ECO:0000313" key="2">
    <source>
        <dbReference type="Proteomes" id="UP000823521"/>
    </source>
</evidence>
<accession>A0ABS3VNP5</accession>
<sequence>MEQKRHSGRLAAAGLIFLGLVSPERPLIPPALATLAPGYPPKSGTWPRLVVDSDIPDFVTRANNGWLDLCQAGGLFGDDREFLVAIEAHEGESDWWWAHVRLAESWDVMGAGSAAALGSGFGAPEFVMLSLDGDIIAFGMSGNSSIGVVLVDGFRNIAGLRELAFWKVNSPGTPQQEKVAARRWLESITR</sequence>
<dbReference type="Proteomes" id="UP000823521">
    <property type="component" value="Unassembled WGS sequence"/>
</dbReference>
<evidence type="ECO:0000313" key="1">
    <source>
        <dbReference type="EMBL" id="MBO4206121.1"/>
    </source>
</evidence>
<keyword evidence="2" id="KW-1185">Reference proteome</keyword>
<organism evidence="1 2">
    <name type="scientific">Micromonospora echinofusca</name>
    <dbReference type="NCBI Taxonomy" id="47858"/>
    <lineage>
        <taxon>Bacteria</taxon>
        <taxon>Bacillati</taxon>
        <taxon>Actinomycetota</taxon>
        <taxon>Actinomycetes</taxon>
        <taxon>Micromonosporales</taxon>
        <taxon>Micromonosporaceae</taxon>
        <taxon>Micromonospora</taxon>
    </lineage>
</organism>
<dbReference type="RefSeq" id="WP_208812754.1">
    <property type="nucleotide sequence ID" value="NZ_WVUH01000051.1"/>
</dbReference>